<dbReference type="Pfam" id="PF09368">
    <property type="entry name" value="Sas10"/>
    <property type="match status" value="1"/>
</dbReference>
<feature type="domain" description="Sas10 C-terminal" evidence="5">
    <location>
        <begin position="339"/>
        <end position="406"/>
    </location>
</feature>
<proteinExistence type="inferred from homology"/>
<feature type="region of interest" description="Disordered" evidence="4">
    <location>
        <begin position="347"/>
        <end position="370"/>
    </location>
</feature>
<feature type="compositionally biased region" description="Acidic residues" evidence="4">
    <location>
        <begin position="46"/>
        <end position="66"/>
    </location>
</feature>
<dbReference type="GO" id="GO:0032040">
    <property type="term" value="C:small-subunit processome"/>
    <property type="evidence" value="ECO:0007669"/>
    <property type="project" value="TreeGrafter"/>
</dbReference>
<dbReference type="STRING" id="6280.A0A0N4SZZ6"/>
<feature type="compositionally biased region" description="Basic and acidic residues" evidence="4">
    <location>
        <begin position="13"/>
        <end position="28"/>
    </location>
</feature>
<feature type="compositionally biased region" description="Acidic residues" evidence="4">
    <location>
        <begin position="1"/>
        <end position="12"/>
    </location>
</feature>
<dbReference type="Proteomes" id="UP000278627">
    <property type="component" value="Unassembled WGS sequence"/>
</dbReference>
<evidence type="ECO:0000256" key="4">
    <source>
        <dbReference type="SAM" id="MobiDB-lite"/>
    </source>
</evidence>
<accession>A0A0N4SZZ6</accession>
<dbReference type="InterPro" id="IPR018972">
    <property type="entry name" value="Sas10_C_dom"/>
</dbReference>
<dbReference type="EMBL" id="UZAD01000105">
    <property type="protein sequence ID" value="VDN82576.1"/>
    <property type="molecule type" value="Genomic_DNA"/>
</dbReference>
<organism evidence="8">
    <name type="scientific">Brugia pahangi</name>
    <name type="common">Filarial nematode worm</name>
    <dbReference type="NCBI Taxonomy" id="6280"/>
    <lineage>
        <taxon>Eukaryota</taxon>
        <taxon>Metazoa</taxon>
        <taxon>Ecdysozoa</taxon>
        <taxon>Nematoda</taxon>
        <taxon>Chromadorea</taxon>
        <taxon>Rhabditida</taxon>
        <taxon>Spirurina</taxon>
        <taxon>Spiruromorpha</taxon>
        <taxon>Filarioidea</taxon>
        <taxon>Onchocercidae</taxon>
        <taxon>Brugia</taxon>
    </lineage>
</organism>
<reference evidence="6 7" key="2">
    <citation type="submission" date="2018-11" db="EMBL/GenBank/DDBJ databases">
        <authorList>
            <consortium name="Pathogen Informatics"/>
        </authorList>
    </citation>
    <scope>NUCLEOTIDE SEQUENCE [LARGE SCALE GENOMIC DNA]</scope>
</reference>
<evidence type="ECO:0000259" key="5">
    <source>
        <dbReference type="Pfam" id="PF09368"/>
    </source>
</evidence>
<evidence type="ECO:0000313" key="7">
    <source>
        <dbReference type="Proteomes" id="UP000278627"/>
    </source>
</evidence>
<evidence type="ECO:0000256" key="1">
    <source>
        <dbReference type="ARBA" id="ARBA00004123"/>
    </source>
</evidence>
<evidence type="ECO:0000313" key="6">
    <source>
        <dbReference type="EMBL" id="VDN82576.1"/>
    </source>
</evidence>
<comment type="similarity">
    <text evidence="2">Belongs to the SAS10 family.</text>
</comment>
<keyword evidence="7" id="KW-1185">Reference proteome</keyword>
<evidence type="ECO:0000313" key="8">
    <source>
        <dbReference type="WBParaSite" id="BPAG_0000138901-mRNA-1"/>
    </source>
</evidence>
<sequence length="455" mass="52801">MSSEEDSDEIYDEIDRHHMSLDISDNEKGYPVTRKHVEVLNVEGDSSNDDDNEEDSNPFSDTDEDGVNNVEKFLPSADKWGNGRRSFYNTSYVDEDWGGMNETEAELAELEEEDAIARQKKLDAALGLLPMQLQDELQEEETTHDLNELPDIKSMTAEQRHEYFLKVNPDLEQIFNEYQAKRAYFLTDVLPLLDLAHSLKHVRPGLMLEKQLVLAINVFSRYLTNLLFAFHIKIVGSSYQEAPKFIGHPVLQALLTFQKEVFAVMHFLEKHSAILQTIRNNLKSRDFENILDTFATVEFVQKSRISKTDKRNEQLRIEDDRMDREVRIVNDEINEGTMKRSITNQIEKNRGLQSKRKKGTHHSRVKKRKQFKKALIKKHSQKADARRELTPYGGETRGIRASAVRSKYSIFNTYFKGQETNENARQIIRNSELERISGKIVIWAPLSFEELQKMS</sequence>
<evidence type="ECO:0000256" key="2">
    <source>
        <dbReference type="ARBA" id="ARBA00010979"/>
    </source>
</evidence>
<gene>
    <name evidence="6" type="ORF">BPAG_LOCUS1390</name>
</gene>
<protein>
    <submittedName>
        <fullName evidence="8">Sas10 domain-containing protein</fullName>
    </submittedName>
</protein>
<reference evidence="8" key="1">
    <citation type="submission" date="2017-02" db="UniProtKB">
        <authorList>
            <consortium name="WormBaseParasite"/>
        </authorList>
    </citation>
    <scope>IDENTIFICATION</scope>
</reference>
<feature type="compositionally biased region" description="Basic residues" evidence="4">
    <location>
        <begin position="353"/>
        <end position="370"/>
    </location>
</feature>
<comment type="subcellular location">
    <subcellularLocation>
        <location evidence="1">Nucleus</location>
    </subcellularLocation>
</comment>
<name>A0A0N4SZZ6_BRUPA</name>
<keyword evidence="3" id="KW-0539">Nucleus</keyword>
<dbReference type="GO" id="GO:0000462">
    <property type="term" value="P:maturation of SSU-rRNA from tricistronic rRNA transcript (SSU-rRNA, 5.8S rRNA, LSU-rRNA)"/>
    <property type="evidence" value="ECO:0007669"/>
    <property type="project" value="TreeGrafter"/>
</dbReference>
<dbReference type="PANTHER" id="PTHR13237">
    <property type="entry name" value="SOMETHING ABOUT SILENCING PROTEIN 10-RELATED"/>
    <property type="match status" value="1"/>
</dbReference>
<dbReference type="WBParaSite" id="BPAG_0000138901-mRNA-1">
    <property type="protein sequence ID" value="BPAG_0000138901-mRNA-1"/>
    <property type="gene ID" value="BPAG_0000138901"/>
</dbReference>
<dbReference type="AlphaFoldDB" id="A0A0N4SZZ6"/>
<feature type="region of interest" description="Disordered" evidence="4">
    <location>
        <begin position="1"/>
        <end position="69"/>
    </location>
</feature>
<dbReference type="PANTHER" id="PTHR13237:SF8">
    <property type="entry name" value="SOMETHING ABOUT SILENCING PROTEIN 10"/>
    <property type="match status" value="1"/>
</dbReference>
<evidence type="ECO:0000256" key="3">
    <source>
        <dbReference type="ARBA" id="ARBA00023242"/>
    </source>
</evidence>